<dbReference type="PANTHER" id="PTHR36440:SF1">
    <property type="entry name" value="PUTATIVE (AFU_ORTHOLOGUE AFUA_8G07350)-RELATED"/>
    <property type="match status" value="1"/>
</dbReference>
<name>A0A1H2S4B8_9RHOB</name>
<dbReference type="RefSeq" id="WP_092679581.1">
    <property type="nucleotide sequence ID" value="NZ_FNMZ01000001.1"/>
</dbReference>
<feature type="domain" description="Cupin type-2" evidence="1">
    <location>
        <begin position="48"/>
        <end position="116"/>
    </location>
</feature>
<dbReference type="Pfam" id="PF07883">
    <property type="entry name" value="Cupin_2"/>
    <property type="match status" value="1"/>
</dbReference>
<evidence type="ECO:0000259" key="1">
    <source>
        <dbReference type="Pfam" id="PF07883"/>
    </source>
</evidence>
<keyword evidence="3" id="KW-1185">Reference proteome</keyword>
<dbReference type="Gene3D" id="2.60.120.10">
    <property type="entry name" value="Jelly Rolls"/>
    <property type="match status" value="1"/>
</dbReference>
<dbReference type="InterPro" id="IPR014710">
    <property type="entry name" value="RmlC-like_jellyroll"/>
</dbReference>
<dbReference type="Proteomes" id="UP000199118">
    <property type="component" value="Unassembled WGS sequence"/>
</dbReference>
<dbReference type="STRING" id="356660.SAMN05444336_101545"/>
<sequence>MSDKDSRAFVVGPEEAESYWQPVPANGFIRNILSQAKCNSEAPFALGTQTVAPQSFIREHTHDRHEECIHVVEGRGVARVEGVEHVIEKGSTVWVGLNKKHHFLNPHDEPMTFVWLLLPGGLDDFFREIGRERTPGQPAPEPFPRPANVEEIERRTVFGWADGTFTPKE</sequence>
<accession>A0A1H2S4B8</accession>
<dbReference type="OrthoDB" id="9798709at2"/>
<dbReference type="InterPro" id="IPR053146">
    <property type="entry name" value="QDO-like"/>
</dbReference>
<evidence type="ECO:0000313" key="3">
    <source>
        <dbReference type="Proteomes" id="UP000199118"/>
    </source>
</evidence>
<gene>
    <name evidence="2" type="ORF">SAMN05444336_101545</name>
</gene>
<dbReference type="InterPro" id="IPR013096">
    <property type="entry name" value="Cupin_2"/>
</dbReference>
<dbReference type="AlphaFoldDB" id="A0A1H2S4B8"/>
<dbReference type="InterPro" id="IPR011051">
    <property type="entry name" value="RmlC_Cupin_sf"/>
</dbReference>
<evidence type="ECO:0000313" key="2">
    <source>
        <dbReference type="EMBL" id="SDW26542.1"/>
    </source>
</evidence>
<dbReference type="PANTHER" id="PTHR36440">
    <property type="entry name" value="PUTATIVE (AFU_ORTHOLOGUE AFUA_8G07350)-RELATED"/>
    <property type="match status" value="1"/>
</dbReference>
<dbReference type="SUPFAM" id="SSF51182">
    <property type="entry name" value="RmlC-like cupins"/>
    <property type="match status" value="1"/>
</dbReference>
<protein>
    <submittedName>
        <fullName evidence="2">Cupin domain-containing protein</fullName>
    </submittedName>
</protein>
<proteinExistence type="predicted"/>
<dbReference type="EMBL" id="FNMZ01000001">
    <property type="protein sequence ID" value="SDW26542.1"/>
    <property type="molecule type" value="Genomic_DNA"/>
</dbReference>
<reference evidence="2 3" key="1">
    <citation type="submission" date="2016-10" db="EMBL/GenBank/DDBJ databases">
        <authorList>
            <person name="de Groot N.N."/>
        </authorList>
    </citation>
    <scope>NUCLEOTIDE SEQUENCE [LARGE SCALE GENOMIC DNA]</scope>
    <source>
        <strain evidence="2 3">DSM 17890</strain>
    </source>
</reference>
<organism evidence="2 3">
    <name type="scientific">Albimonas donghaensis</name>
    <dbReference type="NCBI Taxonomy" id="356660"/>
    <lineage>
        <taxon>Bacteria</taxon>
        <taxon>Pseudomonadati</taxon>
        <taxon>Pseudomonadota</taxon>
        <taxon>Alphaproteobacteria</taxon>
        <taxon>Rhodobacterales</taxon>
        <taxon>Paracoccaceae</taxon>
        <taxon>Albimonas</taxon>
    </lineage>
</organism>